<proteinExistence type="predicted"/>
<dbReference type="PANTHER" id="PTHR42756">
    <property type="entry name" value="TRANSCRIPTIONAL REGULATOR, MARR"/>
    <property type="match status" value="1"/>
</dbReference>
<protein>
    <submittedName>
        <fullName evidence="5">MarR family winged helix-turn-helix transcriptional regulator</fullName>
    </submittedName>
</protein>
<name>A0ABZ0K4G6_9GAMM</name>
<evidence type="ECO:0000313" key="5">
    <source>
        <dbReference type="EMBL" id="WOT06836.1"/>
    </source>
</evidence>
<sequence>MINVDFLKTLGVVDLISEKHKQLRHNMMSTIDEQCDDHFSSIEVFLISLVAFKPMSVSETARYMAISRQAAHKHVKQLINLGYIELTTSESNRRDKIVTPTEKGLLLSKQFNAIKQQKEAKLEALIGTQDYQVIKAIFEKNWDIT</sequence>
<keyword evidence="3" id="KW-0804">Transcription</keyword>
<dbReference type="SUPFAM" id="SSF46785">
    <property type="entry name" value="Winged helix' DNA-binding domain"/>
    <property type="match status" value="1"/>
</dbReference>
<dbReference type="InterPro" id="IPR036388">
    <property type="entry name" value="WH-like_DNA-bd_sf"/>
</dbReference>
<dbReference type="Proteomes" id="UP001529491">
    <property type="component" value="Chromosome"/>
</dbReference>
<dbReference type="PROSITE" id="PS01117">
    <property type="entry name" value="HTH_MARR_1"/>
    <property type="match status" value="1"/>
</dbReference>
<dbReference type="Pfam" id="PF12802">
    <property type="entry name" value="MarR_2"/>
    <property type="match status" value="1"/>
</dbReference>
<dbReference type="InterPro" id="IPR000835">
    <property type="entry name" value="HTH_MarR-typ"/>
</dbReference>
<dbReference type="CDD" id="cd00090">
    <property type="entry name" value="HTH_ARSR"/>
    <property type="match status" value="1"/>
</dbReference>
<reference evidence="5 6" key="1">
    <citation type="submission" date="2023-10" db="EMBL/GenBank/DDBJ databases">
        <title>Complete genome sequence of Shewanella sp. DAU334.</title>
        <authorList>
            <person name="Lee Y.-S."/>
            <person name="Jeong H.-R."/>
            <person name="Hwang E.-J."/>
            <person name="Choi Y.-L."/>
            <person name="Kim G.-D."/>
        </authorList>
    </citation>
    <scope>NUCLEOTIDE SEQUENCE [LARGE SCALE GENOMIC DNA]</scope>
    <source>
        <strain evidence="5 6">DAU334</strain>
    </source>
</reference>
<feature type="domain" description="HTH marR-type" evidence="4">
    <location>
        <begin position="32"/>
        <end position="131"/>
    </location>
</feature>
<dbReference type="InterPro" id="IPR023187">
    <property type="entry name" value="Tscrpt_reg_MarR-type_CS"/>
</dbReference>
<keyword evidence="6" id="KW-1185">Reference proteome</keyword>
<evidence type="ECO:0000256" key="3">
    <source>
        <dbReference type="ARBA" id="ARBA00023163"/>
    </source>
</evidence>
<organism evidence="5 6">
    <name type="scientific">Shewanella youngdeokensis</name>
    <dbReference type="NCBI Taxonomy" id="2999068"/>
    <lineage>
        <taxon>Bacteria</taxon>
        <taxon>Pseudomonadati</taxon>
        <taxon>Pseudomonadota</taxon>
        <taxon>Gammaproteobacteria</taxon>
        <taxon>Alteromonadales</taxon>
        <taxon>Shewanellaceae</taxon>
        <taxon>Shewanella</taxon>
    </lineage>
</organism>
<dbReference type="RefSeq" id="WP_310471107.1">
    <property type="nucleotide sequence ID" value="NZ_CP136522.1"/>
</dbReference>
<keyword evidence="2" id="KW-0238">DNA-binding</keyword>
<dbReference type="InterPro" id="IPR011991">
    <property type="entry name" value="ArsR-like_HTH"/>
</dbReference>
<dbReference type="SMART" id="SM00347">
    <property type="entry name" value="HTH_MARR"/>
    <property type="match status" value="1"/>
</dbReference>
<evidence type="ECO:0000256" key="2">
    <source>
        <dbReference type="ARBA" id="ARBA00023125"/>
    </source>
</evidence>
<dbReference type="PANTHER" id="PTHR42756:SF1">
    <property type="entry name" value="TRANSCRIPTIONAL REPRESSOR OF EMRAB OPERON"/>
    <property type="match status" value="1"/>
</dbReference>
<dbReference type="Gene3D" id="1.10.10.10">
    <property type="entry name" value="Winged helix-like DNA-binding domain superfamily/Winged helix DNA-binding domain"/>
    <property type="match status" value="1"/>
</dbReference>
<keyword evidence="1" id="KW-0805">Transcription regulation</keyword>
<evidence type="ECO:0000259" key="4">
    <source>
        <dbReference type="SMART" id="SM00347"/>
    </source>
</evidence>
<evidence type="ECO:0000313" key="6">
    <source>
        <dbReference type="Proteomes" id="UP001529491"/>
    </source>
</evidence>
<dbReference type="InterPro" id="IPR036390">
    <property type="entry name" value="WH_DNA-bd_sf"/>
</dbReference>
<accession>A0ABZ0K4G6</accession>
<gene>
    <name evidence="5" type="ORF">RGE70_08905</name>
</gene>
<evidence type="ECO:0000256" key="1">
    <source>
        <dbReference type="ARBA" id="ARBA00023015"/>
    </source>
</evidence>
<dbReference type="EMBL" id="CP136522">
    <property type="protein sequence ID" value="WOT06836.1"/>
    <property type="molecule type" value="Genomic_DNA"/>
</dbReference>